<evidence type="ECO:0000256" key="5">
    <source>
        <dbReference type="SAM" id="MobiDB-lite"/>
    </source>
</evidence>
<evidence type="ECO:0000259" key="7">
    <source>
        <dbReference type="PROSITE" id="PS50507"/>
    </source>
</evidence>
<dbReference type="GO" id="GO:0008174">
    <property type="term" value="F:mRNA methyltransferase activity"/>
    <property type="evidence" value="ECO:0007669"/>
    <property type="project" value="UniProtKB-UniRule"/>
</dbReference>
<dbReference type="PROSITE" id="PS51743">
    <property type="entry name" value="ALPHAVIRUS_MT"/>
    <property type="match status" value="1"/>
</dbReference>
<evidence type="ECO:0000259" key="8">
    <source>
        <dbReference type="PROSITE" id="PS51657"/>
    </source>
</evidence>
<reference evidence="10" key="1">
    <citation type="journal article" date="2020" name="Viruses">
        <title>Unmapped RNA Virus Diversity in Termites and their Symbionts.</title>
        <authorList>
            <person name="Lay C.L."/>
            <person name="Shi M."/>
            <person name="Bucek A."/>
            <person name="Bourguignon T."/>
            <person name="Lo N."/>
            <person name="Holmes E.C."/>
        </authorList>
    </citation>
    <scope>NUCLEOTIDE SEQUENCE</scope>
    <source>
        <strain evidence="10">1v_20</strain>
    </source>
</reference>
<evidence type="ECO:0000256" key="6">
    <source>
        <dbReference type="SAM" id="Phobius"/>
    </source>
</evidence>
<dbReference type="GO" id="GO:0006396">
    <property type="term" value="P:RNA processing"/>
    <property type="evidence" value="ECO:0007669"/>
    <property type="project" value="InterPro"/>
</dbReference>
<feature type="compositionally biased region" description="Polar residues" evidence="5">
    <location>
        <begin position="1899"/>
        <end position="1909"/>
    </location>
</feature>
<dbReference type="PROSITE" id="PS50507">
    <property type="entry name" value="RDRP_SSRNA_POS"/>
    <property type="match status" value="1"/>
</dbReference>
<evidence type="ECO:0000256" key="1">
    <source>
        <dbReference type="ARBA" id="ARBA00022679"/>
    </source>
</evidence>
<feature type="region of interest" description="Disordered" evidence="5">
    <location>
        <begin position="782"/>
        <end position="803"/>
    </location>
</feature>
<feature type="domain" description="(+)RNA virus helicase C-terminal" evidence="8">
    <location>
        <begin position="2264"/>
        <end position="2570"/>
    </location>
</feature>
<sequence length="3223" mass="369345">MTSLKHVLISAHKHVDNNENIPVPQHAVFHCINSVRSSNDPEEATAVFNSRASASIAHMLDTNSPSDDSDDLVQSSPCPQNSTYNMPPIFKLLYINYDFKTFYYSGDSSLDFDSETSHPPVLTSSTTRFSFKHFFMSFLFSYPDWTFSYQNFHLYTTARNLLRTMFSRRFYKTFWFVIPKFLLMIALYPFSILLCPFEIAFQGSSLSLASAVSLIPSYSVPLSTFLFFRFFSIKISVLLIAASLLICSIYFTITQSKFESRAAFIVPTLCGVLKGIVMGVSPIVLMRIVFMSVPLFKGYSGYSLSQDATYVYFSVEYFTSSFIPFSLRIFDDLNDITSLSHPKTAFYNRFLETFTFRHSRTFLKIPKDSFYDPFADASKYGPKDPYDLTPSMLQRISNLNFTQVDVFSALPLISLLEDSHEHQLRDIIYLLSLSESMSSVSSSSLSALRINISTIQLIEQLDLFFATNLNFNDAQRISLQICTFFSICPNNTDSASYKSSLDLFLNGLFCNTTICKSLHRSYLISFLLSKATLTFNLTNHARGAILAFTSRLASVFTHQYLRKTLSTLFYKSDSFHAVRDTADFLFFVYNSSIICVEKKISIQLSERTTLLKGFSVAINKPATFPIISKDFKFDNVKKLKIGFKFYSTSQSSVVFYGSSILNCLLTLFPTLKASFKDYQETISFSDCIRSKTDNAFNKFTSIMRSFFSKLRSPADDIKTRIQDLGSILAKLAKHAYSKTLEEIHSAYSKIDPKSPDISKELDSIAKKLQYFLNEELLQSTQQSPHTSLQHTLNTPSPAPSVHPLRDEPIIKSNMFNSYIPVLQDHVLKTVQNAFLKDLRTHLDVDEDSLSSIDPLTFYSFVEYHGYFAKGLCYLRAYDPSLSVTKFMSYGFFPKLIALSKDFTSLKLSPQGPYRTFHYPGSKDIKLIDYPEHRLGVDPILFLQTKHFYLLKWLVAYMTLIDPLKIGYFYFLIYFNPPLFAADLYMDALGHMLLSVPKYMFFSKTAYVVYVLLILRTLERWFSTRGQPLLSILKRRRFYTLKVESKVEPVISTERFRHQYLTYHHHNFIPFTSTPDTIRAASYEIRNNDPPPGIAIEAYPEDNRDAVNAWRSRNGGDPDSDLTRIPLSISSNPLTLTRAVKPKQVKVAKNIPQLILTILESWYPNLSFVYDENKSYNPHELSNILNAANRQDIISRIPKGKRVLVVGSDVHSWPVEGYVHCIPDISHFDSQRNIIRLNYIQQKRDEGIFIEYTQQPLSEIRSRFDVCIFVHSCYDIDFGSAFSKMFALGVHTVYNVMHYSSTLLQHGFCIIPEQNMSAHIKFKDSKLFPIGPPIPESVVFSQKGSNVEEFVHDYDNFVNWALQHVIQFNFSSTKLFFYERKIESNRLGTLISVYTLSENMSNKGERTIIMMSETEKGHAYCYKPHYTRLIDPLQKLSVGAVRCLPITFIEAIGLKFNSLTAKSREVNLIALNDYFRSYIKDISNSRFFPSFLDNEMSMIDYVQDMLEFYKPYYENKYSSDSFLMVVLRFFITEVLDFLPSHSVIPAVEQLELKINPFIINTSVNAREPYDTTPVNKNILDYTPSIKKNFDDIRHDRMPFDNLFEAISRGNYKFTSTTVAIDFHGNPLTILNNTPANSVSSIISTINLDVDATIRNAWNQYPFIILAPGCILSNSLTLQLPLSKMTVFKYDNFRYTLIDTSSSQETIEDYVLNKNDKRPIIRSTDPSEVIECLNLILRDPGDHHCVYKILGCDGPECSDHPFCLNEYIIKACLSKQTNFLMGNTMYHHDLSPNGVELYGAQYSSVVNVARIHLQLYALFKTFKPSLITKEKKNLTRNETVNSSSLRDEGSTSNSSQTSERNQNSSVYWQQISHQEPTGDPNHPFRTIHDPPTPHQYRPTPNIVTSQTGPNNETHRQSLEEYSSTKSVPYEDTKFNQLSPEETVTALLFHSIPNAISFTEEQEQLLATILPEETLNNLQSSFPFLTSTQIKVAALRLPSLNPEGLPPAVAEPLRNLQVMFLEAESILHANNLVTNFHSSEVLHPDRVSQLPKFIVVNNHAYAITGFVLEDPTDHYLDSTHFTHSSVMSFSRRVNGIIEAPSPVSSPSFDLQEITPILTPLDKNISLLFPKDFNFSDTLRNLDTILNSPYTNENSKIVAEGVAYDLIHFSHVVAKCSSLYHDQSPKHLHAEQNLAVYDAKHHTFIANEEAALGRHYAWVGGHIVSITWDSKTSKPLLNLPQGTSAELTSFIRSQQLWFINEEIDIIRDRNILHNVMHVFNKLFSTTNFSNVTMELIEGVPGAGKTTHIAQHYRKGDLCFTATRAAATTLRTMISKFHHISDTRYLNKYIRTYDSFLMNPNVQNSVIHCDEGLMVHPSVIILVSHLAKASIARVYGDRKQIPFISRVPEFTLRHTSLQFSNVTAMNGSWRLSKASCDFLRPLYPSIHSLCQTEGSRPTLTEIRGIQEISKNFEGLTLVFTQMEKTYMLKDGFKNVLTIHEAQGLTYKQVRLVRLMPQDSFIYSSIPHVIVGCSRHEQSFEYITIKPNDEISKIITSNSWPEFLEHKRTAVHTPILKKPSAPLKKRILFHISATPKLLSEPVVVKNSSLLNSSYSPAYHFRTVYSLDPSSLDQNETPEDYDDTMLDVVNQFIELNTHALPFGQRRLQMLQTPSHTSLHFKSVNYSSFLYYDAVNFDPDSSIRCTPLVAQNVSGIIEHELSRLMFAIHNRTANPPVLSVCTSDTLVKTVVDKFFSDFIDKDRFDSLRARTHPNNSVYFAEWYATRPASKRKDLIRNIDKYIFKEISPNKFKCFLKPMEKARFDNSHLVQLIAGQIITAQDPEATAFFTTLFKYFDYALKETIQDRWLIGDGLTIDEMSGHVNELLSRAASKVSFLEVDISKFDKSQGEFLLKVQLEILRRFGFPKFFLDYWWQCHLFNLLVFQSSGLRMYTQYQRRTGDVFTLIGNTLVAMIALSYAYDLTPSNVYGGLICGDDQLVLFKEQLIPDVSDRIAQRLNLHMKIEDTRNSIYFCSRFLIQSGNSMIFVPDPLKLLYRLSKTDVKSENHLYCCWMSFVLLTKYYGAPSVQCELERAVMARYYKLKYLNGFSSIVKFLWSLTHSYSSYRRLFKPEVSNFGKVKRVIDRELLFTLRSLGSEEDLFNFFMASKNTDEYYAGHISHSQDELNAMTDYDIMHLPDLIMLIPYHLIWYTGRLSHLQVYVSVSSPYEIVYE</sequence>
<keyword evidence="1" id="KW-0808">Transferase</keyword>
<evidence type="ECO:0000259" key="9">
    <source>
        <dbReference type="PROSITE" id="PS51743"/>
    </source>
</evidence>
<dbReference type="InterPro" id="IPR027351">
    <property type="entry name" value="(+)RNA_virus_helicase_core_dom"/>
</dbReference>
<dbReference type="InterPro" id="IPR007094">
    <property type="entry name" value="RNA-dir_pol_PSvirus"/>
</dbReference>
<dbReference type="SUPFAM" id="SSF56672">
    <property type="entry name" value="DNA/RNA polymerases"/>
    <property type="match status" value="1"/>
</dbReference>
<dbReference type="InterPro" id="IPR027417">
    <property type="entry name" value="P-loop_NTPase"/>
</dbReference>
<feature type="compositionally biased region" description="Polar residues" evidence="5">
    <location>
        <begin position="782"/>
        <end position="795"/>
    </location>
</feature>
<protein>
    <submittedName>
        <fullName evidence="10">Putative replicase</fullName>
    </submittedName>
</protein>
<dbReference type="InterPro" id="IPR002588">
    <property type="entry name" value="Alphavirus-like_MT_dom"/>
</dbReference>
<keyword evidence="6" id="KW-1133">Transmembrane helix</keyword>
<dbReference type="InterPro" id="IPR001788">
    <property type="entry name" value="RNA-dep_RNA_pol_alsuvir"/>
</dbReference>
<feature type="domain" description="Alphavirus-like MT" evidence="9">
    <location>
        <begin position="1169"/>
        <end position="1360"/>
    </location>
</feature>
<keyword evidence="4" id="KW-0693">Viral RNA replication</keyword>
<keyword evidence="6" id="KW-0472">Membrane</keyword>
<keyword evidence="6" id="KW-0812">Transmembrane</keyword>
<feature type="domain" description="RdRp catalytic" evidence="7">
    <location>
        <begin position="2885"/>
        <end position="3000"/>
    </location>
</feature>
<dbReference type="PROSITE" id="PS51657">
    <property type="entry name" value="PSRV_HELICASE"/>
    <property type="match status" value="1"/>
</dbReference>
<feature type="transmembrane region" description="Helical" evidence="6">
    <location>
        <begin position="173"/>
        <end position="194"/>
    </location>
</feature>
<feature type="transmembrane region" description="Helical" evidence="6">
    <location>
        <begin position="235"/>
        <end position="253"/>
    </location>
</feature>
<name>A0A7T7K8W2_9VIRU</name>
<feature type="region of interest" description="Disordered" evidence="5">
    <location>
        <begin position="1834"/>
        <end position="1923"/>
    </location>
</feature>
<dbReference type="InterPro" id="IPR043502">
    <property type="entry name" value="DNA/RNA_pol_sf"/>
</dbReference>
<organism evidence="10">
    <name type="scientific">Mohsystermes virus</name>
    <dbReference type="NCBI Taxonomy" id="2796615"/>
    <lineage>
        <taxon>Viruses</taxon>
        <taxon>Riboviria</taxon>
    </lineage>
</organism>
<dbReference type="Pfam" id="PF01443">
    <property type="entry name" value="Viral_helicase1"/>
    <property type="match status" value="1"/>
</dbReference>
<evidence type="ECO:0000256" key="2">
    <source>
        <dbReference type="ARBA" id="ARBA00022695"/>
    </source>
</evidence>
<dbReference type="GO" id="GO:0006351">
    <property type="term" value="P:DNA-templated transcription"/>
    <property type="evidence" value="ECO:0007669"/>
    <property type="project" value="InterPro"/>
</dbReference>
<dbReference type="SUPFAM" id="SSF52540">
    <property type="entry name" value="P-loop containing nucleoside triphosphate hydrolases"/>
    <property type="match status" value="1"/>
</dbReference>
<reference evidence="10" key="2">
    <citation type="submission" date="2020-09" db="EMBL/GenBank/DDBJ databases">
        <authorList>
            <person name="Le Lay C."/>
            <person name="Shi M."/>
            <person name="Bucek A."/>
            <person name="Bourguignon T."/>
            <person name="Lo N."/>
            <person name="Holmes E.C."/>
        </authorList>
    </citation>
    <scope>NUCLEOTIDE SEQUENCE</scope>
    <source>
        <strain evidence="10">1v_20</strain>
    </source>
</reference>
<proteinExistence type="predicted"/>
<keyword evidence="3" id="KW-0067">ATP-binding</keyword>
<keyword evidence="2" id="KW-0548">Nucleotidyltransferase</keyword>
<dbReference type="GO" id="GO:0039694">
    <property type="term" value="P:viral RNA genome replication"/>
    <property type="evidence" value="ECO:0007669"/>
    <property type="project" value="InterPro"/>
</dbReference>
<feature type="transmembrane region" description="Helical" evidence="6">
    <location>
        <begin position="265"/>
        <end position="290"/>
    </location>
</feature>
<dbReference type="GO" id="GO:0016556">
    <property type="term" value="P:mRNA modification"/>
    <property type="evidence" value="ECO:0007669"/>
    <property type="project" value="InterPro"/>
</dbReference>
<dbReference type="GO" id="GO:0003723">
    <property type="term" value="F:RNA binding"/>
    <property type="evidence" value="ECO:0007669"/>
    <property type="project" value="InterPro"/>
</dbReference>
<dbReference type="GO" id="GO:0005524">
    <property type="term" value="F:ATP binding"/>
    <property type="evidence" value="ECO:0007669"/>
    <property type="project" value="UniProtKB-KW"/>
</dbReference>
<dbReference type="Gene3D" id="3.40.50.300">
    <property type="entry name" value="P-loop containing nucleotide triphosphate hydrolases"/>
    <property type="match status" value="2"/>
</dbReference>
<evidence type="ECO:0000256" key="3">
    <source>
        <dbReference type="ARBA" id="ARBA00022840"/>
    </source>
</evidence>
<dbReference type="GO" id="GO:0003968">
    <property type="term" value="F:RNA-directed RNA polymerase activity"/>
    <property type="evidence" value="ECO:0007669"/>
    <property type="project" value="InterPro"/>
</dbReference>
<accession>A0A7T7K8W2</accession>
<keyword evidence="3" id="KW-0547">Nucleotide-binding</keyword>
<evidence type="ECO:0000313" key="10">
    <source>
        <dbReference type="EMBL" id="QQM16261.1"/>
    </source>
</evidence>
<dbReference type="EMBL" id="MW052069">
    <property type="protein sequence ID" value="QQM16261.1"/>
    <property type="molecule type" value="Genomic_RNA"/>
</dbReference>
<evidence type="ECO:0000256" key="4">
    <source>
        <dbReference type="ARBA" id="ARBA00022953"/>
    </source>
</evidence>
<feature type="compositionally biased region" description="Polar residues" evidence="5">
    <location>
        <begin position="1834"/>
        <end position="1873"/>
    </location>
</feature>
<dbReference type="Pfam" id="PF00978">
    <property type="entry name" value="RdRP_2"/>
    <property type="match status" value="1"/>
</dbReference>